<proteinExistence type="inferred from homology"/>
<dbReference type="PANTHER" id="PTHR11579">
    <property type="entry name" value="PROTEIN-L-ISOASPARTATE O-METHYLTRANSFERASE"/>
    <property type="match status" value="1"/>
</dbReference>
<dbReference type="Pfam" id="PF01135">
    <property type="entry name" value="PCMT"/>
    <property type="match status" value="1"/>
</dbReference>
<reference evidence="5 6" key="1">
    <citation type="submission" date="2021-08" db="EMBL/GenBank/DDBJ databases">
        <title>Caldovatus sediminis gen. nov., sp. nov., a moderately thermophilic bacterium isolated from a hot spring.</title>
        <authorList>
            <person name="Hu C.-J."/>
            <person name="Li W.-J."/>
            <person name="Xian W.-D."/>
        </authorList>
    </citation>
    <scope>NUCLEOTIDE SEQUENCE [LARGE SCALE GENOMIC DNA]</scope>
    <source>
        <strain evidence="5 6">SYSU G05006</strain>
    </source>
</reference>
<evidence type="ECO:0000313" key="6">
    <source>
        <dbReference type="Proteomes" id="UP001519924"/>
    </source>
</evidence>
<sequence length="221" mass="23533">MDYADARKRMVDGQLRPNKVTDPRLLAAMGTIPRERFLPEGPLRARAYLDEDVLLPGPAGRALTEPMALARLIQLAALRRGDRVLLLPAGTGYAAAVMAAMGAHVIGLESDEALVRLARAALAETVGPEQARILHAPIAQGHAAGAPYDVILIEGEVPEVPPALIEQLAEGGRLVTVLEREGRVGHAVLGRRIGGSFTLTTAFDCAITPVREFARAPAFVF</sequence>
<keyword evidence="4" id="KW-0472">Membrane</keyword>
<dbReference type="InterPro" id="IPR000682">
    <property type="entry name" value="PCMT"/>
</dbReference>
<dbReference type="Proteomes" id="UP001519924">
    <property type="component" value="Unassembled WGS sequence"/>
</dbReference>
<dbReference type="SUPFAM" id="SSF53335">
    <property type="entry name" value="S-adenosyl-L-methionine-dependent methyltransferases"/>
    <property type="match status" value="1"/>
</dbReference>
<feature type="transmembrane region" description="Helical" evidence="4">
    <location>
        <begin position="84"/>
        <end position="106"/>
    </location>
</feature>
<name>A0ABS7F1H5_9PROT</name>
<evidence type="ECO:0000256" key="1">
    <source>
        <dbReference type="ARBA" id="ARBA00005369"/>
    </source>
</evidence>
<dbReference type="EMBL" id="JAHZUY010000015">
    <property type="protein sequence ID" value="MBW8269454.1"/>
    <property type="molecule type" value="Genomic_DNA"/>
</dbReference>
<dbReference type="Gene3D" id="3.40.50.150">
    <property type="entry name" value="Vaccinia Virus protein VP39"/>
    <property type="match status" value="1"/>
</dbReference>
<dbReference type="InterPro" id="IPR029063">
    <property type="entry name" value="SAM-dependent_MTases_sf"/>
</dbReference>
<accession>A0ABS7F1H5</accession>
<gene>
    <name evidence="5" type="ORF">K1J50_08135</name>
</gene>
<keyword evidence="6" id="KW-1185">Reference proteome</keyword>
<comment type="caution">
    <text evidence="5">The sequence shown here is derived from an EMBL/GenBank/DDBJ whole genome shotgun (WGS) entry which is preliminary data.</text>
</comment>
<keyword evidence="4" id="KW-1133">Transmembrane helix</keyword>
<evidence type="ECO:0000256" key="4">
    <source>
        <dbReference type="SAM" id="Phobius"/>
    </source>
</evidence>
<evidence type="ECO:0000256" key="2">
    <source>
        <dbReference type="ARBA" id="ARBA00013346"/>
    </source>
</evidence>
<evidence type="ECO:0000256" key="3">
    <source>
        <dbReference type="ARBA" id="ARBA00030757"/>
    </source>
</evidence>
<dbReference type="RefSeq" id="WP_220117210.1">
    <property type="nucleotide sequence ID" value="NZ_JAHZUY010000015.1"/>
</dbReference>
<keyword evidence="4" id="KW-0812">Transmembrane</keyword>
<organism evidence="5 6">
    <name type="scientific">Caldovatus aquaticus</name>
    <dbReference type="NCBI Taxonomy" id="2865671"/>
    <lineage>
        <taxon>Bacteria</taxon>
        <taxon>Pseudomonadati</taxon>
        <taxon>Pseudomonadota</taxon>
        <taxon>Alphaproteobacteria</taxon>
        <taxon>Acetobacterales</taxon>
        <taxon>Roseomonadaceae</taxon>
        <taxon>Caldovatus</taxon>
    </lineage>
</organism>
<dbReference type="PANTHER" id="PTHR11579:SF18">
    <property type="entry name" value="PROTEIN-L-ISOASPARTATE O-METHYLTRANSFERASE"/>
    <property type="match status" value="1"/>
</dbReference>
<evidence type="ECO:0000313" key="5">
    <source>
        <dbReference type="EMBL" id="MBW8269454.1"/>
    </source>
</evidence>
<comment type="similarity">
    <text evidence="1">Belongs to the methyltransferase superfamily. L-isoaspartyl/D-aspartyl protein methyltransferase family.</text>
</comment>
<protein>
    <recommendedName>
        <fullName evidence="2">Protein-L-isoaspartate O-methyltransferase</fullName>
    </recommendedName>
    <alternativeName>
        <fullName evidence="3">Protein L-isoaspartyl methyltransferase</fullName>
    </alternativeName>
</protein>